<dbReference type="RefSeq" id="YP_009845702.1">
    <property type="nucleotide sequence ID" value="NC_048765.1"/>
</dbReference>
<dbReference type="KEGG" id="vg:55616065"/>
<evidence type="ECO:0000313" key="3">
    <source>
        <dbReference type="Proteomes" id="UP000318470"/>
    </source>
</evidence>
<evidence type="ECO:0000256" key="1">
    <source>
        <dbReference type="SAM" id="Phobius"/>
    </source>
</evidence>
<dbReference type="Proteomes" id="UP000318470">
    <property type="component" value="Segment"/>
</dbReference>
<dbReference type="GeneID" id="55616065"/>
<feature type="transmembrane region" description="Helical" evidence="1">
    <location>
        <begin position="12"/>
        <end position="30"/>
    </location>
</feature>
<protein>
    <submittedName>
        <fullName evidence="2">Uncharacterized protein</fullName>
    </submittedName>
</protein>
<sequence>MKKLLKKFGEGLIWCVENLFIIALIIFIIYCMGKVGHYARYVVPFQG</sequence>
<dbReference type="EMBL" id="MK795384">
    <property type="protein sequence ID" value="QDB73228.1"/>
    <property type="molecule type" value="Genomic_DNA"/>
</dbReference>
<keyword evidence="1" id="KW-1133">Transmembrane helix</keyword>
<accession>A0A4Y5TV77</accession>
<proteinExistence type="predicted"/>
<keyword evidence="1" id="KW-0472">Membrane</keyword>
<organism evidence="2 3">
    <name type="scientific">Vibrio phage VAP7</name>
    <dbReference type="NCBI Taxonomy" id="2584487"/>
    <lineage>
        <taxon>Viruses</taxon>
        <taxon>Duplodnaviria</taxon>
        <taxon>Heunggongvirae</taxon>
        <taxon>Uroviricota</taxon>
        <taxon>Caudoviricetes</taxon>
        <taxon>Pantevenvirales</taxon>
        <taxon>Ackermannviridae</taxon>
        <taxon>Vapseptimavirus</taxon>
        <taxon>Vapseptimavirus VAP7</taxon>
    </lineage>
</organism>
<evidence type="ECO:0000313" key="2">
    <source>
        <dbReference type="EMBL" id="QDB73228.1"/>
    </source>
</evidence>
<keyword evidence="1" id="KW-0812">Transmembrane</keyword>
<reference evidence="2 3" key="1">
    <citation type="submission" date="2019-04" db="EMBL/GenBank/DDBJ databases">
        <authorList>
            <person name="Gao M."/>
            <person name="Bai C."/>
            <person name="Tong Y."/>
            <person name="Xu X."/>
        </authorList>
    </citation>
    <scope>NUCLEOTIDE SEQUENCE [LARGE SCALE GENOMIC DNA]</scope>
    <source>
        <strain evidence="2 3">Vibrio alginolyticus VA1</strain>
    </source>
</reference>
<name>A0A4Y5TV77_9CAUD</name>
<keyword evidence="3" id="KW-1185">Reference proteome</keyword>